<feature type="transmembrane region" description="Helical" evidence="1">
    <location>
        <begin position="171"/>
        <end position="190"/>
    </location>
</feature>
<accession>K3WR65</accession>
<keyword evidence="1" id="KW-0472">Membrane</keyword>
<proteinExistence type="predicted"/>
<feature type="signal peptide" evidence="2">
    <location>
        <begin position="1"/>
        <end position="25"/>
    </location>
</feature>
<keyword evidence="4" id="KW-1185">Reference proteome</keyword>
<protein>
    <submittedName>
        <fullName evidence="3">Uncharacterized protein</fullName>
    </submittedName>
</protein>
<reference evidence="3" key="3">
    <citation type="submission" date="2015-02" db="UniProtKB">
        <authorList>
            <consortium name="EnsemblProtists"/>
        </authorList>
    </citation>
    <scope>IDENTIFICATION</scope>
    <source>
        <strain evidence="3">DAOM BR144</strain>
    </source>
</reference>
<dbReference type="HOGENOM" id="CLU_945259_0_0_1"/>
<sequence>MRVHGGLLIAGAFAVVAPATPRAAAVPVDPLGKVIAAGETETAKAAPRGATVQVVQAWLAGHQLPTQDASNGYPFAPPAVSPWGRALPGDSADWVALVTGTNASTALNSTDTPARHRRLATQDNASSPTDANALIQTPPDAQGVMSSLDFIAGVQTVQALADFASAVTGGVAAPMLAIFSVALGFFISALQQDAMIKYINAVADAYGRIATAAAKVESIVPSIVEVSLIQQRFARMSSIAADLDAALQANAGSPAAITSSWSNTCRSRDYLTDFQYLQVSADSIVTSFKNVAQYK</sequence>
<dbReference type="InParanoid" id="K3WR65"/>
<organism evidence="3 4">
    <name type="scientific">Globisporangium ultimum (strain ATCC 200006 / CBS 805.95 / DAOM BR144)</name>
    <name type="common">Pythium ultimum</name>
    <dbReference type="NCBI Taxonomy" id="431595"/>
    <lineage>
        <taxon>Eukaryota</taxon>
        <taxon>Sar</taxon>
        <taxon>Stramenopiles</taxon>
        <taxon>Oomycota</taxon>
        <taxon>Peronosporomycetes</taxon>
        <taxon>Pythiales</taxon>
        <taxon>Pythiaceae</taxon>
        <taxon>Globisporangium</taxon>
    </lineage>
</organism>
<dbReference type="EMBL" id="GL376585">
    <property type="status" value="NOT_ANNOTATED_CDS"/>
    <property type="molecule type" value="Genomic_DNA"/>
</dbReference>
<reference evidence="4" key="1">
    <citation type="journal article" date="2010" name="Genome Biol.">
        <title>Genome sequence of the necrotrophic plant pathogen Pythium ultimum reveals original pathogenicity mechanisms and effector repertoire.</title>
        <authorList>
            <person name="Levesque C.A."/>
            <person name="Brouwer H."/>
            <person name="Cano L."/>
            <person name="Hamilton J.P."/>
            <person name="Holt C."/>
            <person name="Huitema E."/>
            <person name="Raffaele S."/>
            <person name="Robideau G.P."/>
            <person name="Thines M."/>
            <person name="Win J."/>
            <person name="Zerillo M.M."/>
            <person name="Beakes G.W."/>
            <person name="Boore J.L."/>
            <person name="Busam D."/>
            <person name="Dumas B."/>
            <person name="Ferriera S."/>
            <person name="Fuerstenberg S.I."/>
            <person name="Gachon C.M."/>
            <person name="Gaulin E."/>
            <person name="Govers F."/>
            <person name="Grenville-Briggs L."/>
            <person name="Horner N."/>
            <person name="Hostetler J."/>
            <person name="Jiang R.H."/>
            <person name="Johnson J."/>
            <person name="Krajaejun T."/>
            <person name="Lin H."/>
            <person name="Meijer H.J."/>
            <person name="Moore B."/>
            <person name="Morris P."/>
            <person name="Phuntmart V."/>
            <person name="Puiu D."/>
            <person name="Shetty J."/>
            <person name="Stajich J.E."/>
            <person name="Tripathy S."/>
            <person name="Wawra S."/>
            <person name="van West P."/>
            <person name="Whitty B.R."/>
            <person name="Coutinho P.M."/>
            <person name="Henrissat B."/>
            <person name="Martin F."/>
            <person name="Thomas P.D."/>
            <person name="Tyler B.M."/>
            <person name="De Vries R.P."/>
            <person name="Kamoun S."/>
            <person name="Yandell M."/>
            <person name="Tisserat N."/>
            <person name="Buell C.R."/>
        </authorList>
    </citation>
    <scope>NUCLEOTIDE SEQUENCE</scope>
    <source>
        <strain evidence="4">DAOM:BR144</strain>
    </source>
</reference>
<evidence type="ECO:0000256" key="2">
    <source>
        <dbReference type="SAM" id="SignalP"/>
    </source>
</evidence>
<dbReference type="AlphaFoldDB" id="K3WR65"/>
<keyword evidence="1" id="KW-0812">Transmembrane</keyword>
<dbReference type="EnsemblProtists" id="PYU1_T007459">
    <property type="protein sequence ID" value="PYU1_T007459"/>
    <property type="gene ID" value="PYU1_G007443"/>
</dbReference>
<keyword evidence="2" id="KW-0732">Signal</keyword>
<dbReference type="VEuPathDB" id="FungiDB:PYU1_G007443"/>
<name>K3WR65_GLOUD</name>
<keyword evidence="1" id="KW-1133">Transmembrane helix</keyword>
<evidence type="ECO:0000313" key="3">
    <source>
        <dbReference type="EnsemblProtists" id="PYU1_T007459"/>
    </source>
</evidence>
<evidence type="ECO:0000313" key="4">
    <source>
        <dbReference type="Proteomes" id="UP000019132"/>
    </source>
</evidence>
<feature type="chain" id="PRO_5003868019" evidence="2">
    <location>
        <begin position="26"/>
        <end position="295"/>
    </location>
</feature>
<dbReference type="Proteomes" id="UP000019132">
    <property type="component" value="Unassembled WGS sequence"/>
</dbReference>
<reference evidence="4" key="2">
    <citation type="submission" date="2010-04" db="EMBL/GenBank/DDBJ databases">
        <authorList>
            <person name="Buell R."/>
            <person name="Hamilton J."/>
            <person name="Hostetler J."/>
        </authorList>
    </citation>
    <scope>NUCLEOTIDE SEQUENCE [LARGE SCALE GENOMIC DNA]</scope>
    <source>
        <strain evidence="4">DAOM:BR144</strain>
    </source>
</reference>
<evidence type="ECO:0000256" key="1">
    <source>
        <dbReference type="SAM" id="Phobius"/>
    </source>
</evidence>